<proteinExistence type="predicted"/>
<reference evidence="1 2" key="1">
    <citation type="submission" date="2023-03" db="EMBL/GenBank/DDBJ databases">
        <title>Strain FZY0004 represents a novel species in the genus Thalassospira isolated from seawater.</title>
        <authorList>
            <person name="Fu Z.-Y."/>
        </authorList>
    </citation>
    <scope>NUCLEOTIDE SEQUENCE [LARGE SCALE GENOMIC DNA]</scope>
    <source>
        <strain evidence="1 2">FZY0004</strain>
    </source>
</reference>
<accession>A0ABT6G9U8</accession>
<dbReference type="Proteomes" id="UP001529180">
    <property type="component" value="Unassembled WGS sequence"/>
</dbReference>
<keyword evidence="2" id="KW-1185">Reference proteome</keyword>
<evidence type="ECO:0008006" key="3">
    <source>
        <dbReference type="Google" id="ProtNLM"/>
    </source>
</evidence>
<sequence>MKTDQNIYVACIGPDKMAPSLSNPAEFAPVVFDRFEQYDLPAQDLTRFAALSISIHADQRFLLSHKDRLEAYLDQGGIVLWNGPMAYEVIDGVGAFLPRPQRNLTGLKITRLAEHPLFAGVSGEDLTFRRGVAGFWGRGHNAAPEGAVLLNGMDEEPEQAPIDWIWQRPKGGIVISHAGNDFLTFALAGIGTGADLLASNFAVWLTDQVHTMSEKRA</sequence>
<protein>
    <recommendedName>
        <fullName evidence="3">Glutamine amidotransferase domain-containing protein</fullName>
    </recommendedName>
</protein>
<name>A0ABT6G9U8_9PROT</name>
<dbReference type="RefSeq" id="WP_114100549.1">
    <property type="nucleotide sequence ID" value="NZ_JARSBO010000003.1"/>
</dbReference>
<evidence type="ECO:0000313" key="1">
    <source>
        <dbReference type="EMBL" id="MDG4718794.1"/>
    </source>
</evidence>
<comment type="caution">
    <text evidence="1">The sequence shown here is derived from an EMBL/GenBank/DDBJ whole genome shotgun (WGS) entry which is preliminary data.</text>
</comment>
<organism evidence="1 2">
    <name type="scientific">Thalassospira aquimaris</name>
    <dbReference type="NCBI Taxonomy" id="3037796"/>
    <lineage>
        <taxon>Bacteria</taxon>
        <taxon>Pseudomonadati</taxon>
        <taxon>Pseudomonadota</taxon>
        <taxon>Alphaproteobacteria</taxon>
        <taxon>Rhodospirillales</taxon>
        <taxon>Thalassospiraceae</taxon>
        <taxon>Thalassospira</taxon>
    </lineage>
</organism>
<dbReference type="EMBL" id="JARSBO010000003">
    <property type="protein sequence ID" value="MDG4718794.1"/>
    <property type="molecule type" value="Genomic_DNA"/>
</dbReference>
<gene>
    <name evidence="1" type="ORF">P7680_07270</name>
</gene>
<evidence type="ECO:0000313" key="2">
    <source>
        <dbReference type="Proteomes" id="UP001529180"/>
    </source>
</evidence>